<dbReference type="Proteomes" id="UP000430345">
    <property type="component" value="Unassembled WGS sequence"/>
</dbReference>
<keyword evidence="1" id="KW-0732">Signal</keyword>
<feature type="signal peptide" evidence="1">
    <location>
        <begin position="1"/>
        <end position="21"/>
    </location>
</feature>
<proteinExistence type="predicted"/>
<name>A0A6I1MLZ9_9CLOT</name>
<protein>
    <recommendedName>
        <fullName evidence="4">Tetratricopeptide repeat protein</fullName>
    </recommendedName>
</protein>
<organism evidence="2 3">
    <name type="scientific">Clostridium tarantellae</name>
    <dbReference type="NCBI Taxonomy" id="39493"/>
    <lineage>
        <taxon>Bacteria</taxon>
        <taxon>Bacillati</taxon>
        <taxon>Bacillota</taxon>
        <taxon>Clostridia</taxon>
        <taxon>Eubacteriales</taxon>
        <taxon>Clostridiaceae</taxon>
        <taxon>Clostridium</taxon>
    </lineage>
</organism>
<dbReference type="EMBL" id="WHJC01000138">
    <property type="protein sequence ID" value="MPQ44034.1"/>
    <property type="molecule type" value="Genomic_DNA"/>
</dbReference>
<evidence type="ECO:0008006" key="4">
    <source>
        <dbReference type="Google" id="ProtNLM"/>
    </source>
</evidence>
<keyword evidence="3" id="KW-1185">Reference proteome</keyword>
<accession>A0A6I1MLZ9</accession>
<evidence type="ECO:0000313" key="3">
    <source>
        <dbReference type="Proteomes" id="UP000430345"/>
    </source>
</evidence>
<dbReference type="RefSeq" id="WP_152890151.1">
    <property type="nucleotide sequence ID" value="NZ_WHJC01000138.1"/>
</dbReference>
<evidence type="ECO:0000313" key="2">
    <source>
        <dbReference type="EMBL" id="MPQ44034.1"/>
    </source>
</evidence>
<dbReference type="AlphaFoldDB" id="A0A6I1MLZ9"/>
<gene>
    <name evidence="2" type="ORF">GBZ86_09700</name>
</gene>
<dbReference type="PROSITE" id="PS51257">
    <property type="entry name" value="PROKAR_LIPOPROTEIN"/>
    <property type="match status" value="1"/>
</dbReference>
<sequence length="119" mass="13559">MKKLAKILTVLILALSLSACGENNTNKYLEDGKNALANEQYEQAFLDFKAVLHENKDNEEAITLSNIVLSYLQAKKYYDDDNFYLAKKALDNIDPSYTQYKKLKENIDSLKSKIDEALS</sequence>
<dbReference type="OrthoDB" id="1662689at2"/>
<evidence type="ECO:0000256" key="1">
    <source>
        <dbReference type="SAM" id="SignalP"/>
    </source>
</evidence>
<comment type="caution">
    <text evidence="2">The sequence shown here is derived from an EMBL/GenBank/DDBJ whole genome shotgun (WGS) entry which is preliminary data.</text>
</comment>
<feature type="chain" id="PRO_5026076687" description="Tetratricopeptide repeat protein" evidence="1">
    <location>
        <begin position="22"/>
        <end position="119"/>
    </location>
</feature>
<reference evidence="2 3" key="1">
    <citation type="submission" date="2019-10" db="EMBL/GenBank/DDBJ databases">
        <title>The Genome Sequence of Clostridium tarantellae Isolated from Fish Brain.</title>
        <authorList>
            <person name="Bano L."/>
            <person name="Kiel M."/>
            <person name="Sales G."/>
            <person name="Doxey A.C."/>
            <person name="Mansfield M.J."/>
            <person name="Schiavone M."/>
            <person name="Rossetto O."/>
            <person name="Pirazzini M."/>
            <person name="Dobrindt U."/>
            <person name="Montecucco C."/>
        </authorList>
    </citation>
    <scope>NUCLEOTIDE SEQUENCE [LARGE SCALE GENOMIC DNA]</scope>
    <source>
        <strain evidence="2 3">DSM 3997</strain>
    </source>
</reference>